<dbReference type="Pfam" id="PF13808">
    <property type="entry name" value="DDE_Tnp_1_assoc"/>
    <property type="match status" value="1"/>
</dbReference>
<evidence type="ECO:0000259" key="1">
    <source>
        <dbReference type="Pfam" id="PF13808"/>
    </source>
</evidence>
<sequence length="128" mass="13389">MCRQSATVCLIKSPAPEQRAADGIAERLAALPDPRCRRGRRHSLVTVLLTCCCAVLTGARSLRAIGQWARNAPQDTLARLDARCRGSLGVRAAPSTSTLGRVLAAVCPGGLAELLGCDPAGVNPDRVC</sequence>
<accession>A0ABN2XNF0</accession>
<comment type="caution">
    <text evidence="2">The sequence shown here is derived from an EMBL/GenBank/DDBJ whole genome shotgun (WGS) entry which is preliminary data.</text>
</comment>
<dbReference type="EMBL" id="BAAAPF010000023">
    <property type="protein sequence ID" value="GAA2114340.1"/>
    <property type="molecule type" value="Genomic_DNA"/>
</dbReference>
<gene>
    <name evidence="2" type="ORF">GCM10009802_13640</name>
</gene>
<protein>
    <recommendedName>
        <fullName evidence="1">H repeat-associated protein N-terminal domain-containing protein</fullName>
    </recommendedName>
</protein>
<dbReference type="InterPro" id="IPR032806">
    <property type="entry name" value="YbfD_N"/>
</dbReference>
<reference evidence="2 3" key="1">
    <citation type="journal article" date="2019" name="Int. J. Syst. Evol. Microbiol.">
        <title>The Global Catalogue of Microorganisms (GCM) 10K type strain sequencing project: providing services to taxonomists for standard genome sequencing and annotation.</title>
        <authorList>
            <consortium name="The Broad Institute Genomics Platform"/>
            <consortium name="The Broad Institute Genome Sequencing Center for Infectious Disease"/>
            <person name="Wu L."/>
            <person name="Ma J."/>
        </authorList>
    </citation>
    <scope>NUCLEOTIDE SEQUENCE [LARGE SCALE GENOMIC DNA]</scope>
    <source>
        <strain evidence="2 3">JCM 15481</strain>
    </source>
</reference>
<feature type="domain" description="H repeat-associated protein N-terminal" evidence="1">
    <location>
        <begin position="26"/>
        <end position="115"/>
    </location>
</feature>
<evidence type="ECO:0000313" key="3">
    <source>
        <dbReference type="Proteomes" id="UP001500443"/>
    </source>
</evidence>
<dbReference type="Proteomes" id="UP001500443">
    <property type="component" value="Unassembled WGS sequence"/>
</dbReference>
<name>A0ABN2XNF0_9ACTN</name>
<proteinExistence type="predicted"/>
<organism evidence="2 3">
    <name type="scientific">Streptomyces synnematoformans</name>
    <dbReference type="NCBI Taxonomy" id="415721"/>
    <lineage>
        <taxon>Bacteria</taxon>
        <taxon>Bacillati</taxon>
        <taxon>Actinomycetota</taxon>
        <taxon>Actinomycetes</taxon>
        <taxon>Kitasatosporales</taxon>
        <taxon>Streptomycetaceae</taxon>
        <taxon>Streptomyces</taxon>
    </lineage>
</organism>
<evidence type="ECO:0000313" key="2">
    <source>
        <dbReference type="EMBL" id="GAA2114340.1"/>
    </source>
</evidence>
<keyword evidence="3" id="KW-1185">Reference proteome</keyword>